<comment type="caution">
    <text evidence="3">The sequence shown here is derived from an EMBL/GenBank/DDBJ whole genome shotgun (WGS) entry which is preliminary data.</text>
</comment>
<dbReference type="EMBL" id="SMDC01000005">
    <property type="protein sequence ID" value="TCW36004.1"/>
    <property type="molecule type" value="Genomic_DNA"/>
</dbReference>
<reference evidence="3 4" key="1">
    <citation type="submission" date="2019-03" db="EMBL/GenBank/DDBJ databases">
        <title>Genomic Encyclopedia of Type Strains, Phase IV (KMG-IV): sequencing the most valuable type-strain genomes for metagenomic binning, comparative biology and taxonomic classification.</title>
        <authorList>
            <person name="Goeker M."/>
        </authorList>
    </citation>
    <scope>NUCLEOTIDE SEQUENCE [LARGE SCALE GENOMIC DNA]</scope>
    <source>
        <strain evidence="3 4">DSM 203</strain>
    </source>
</reference>
<dbReference type="PANTHER" id="PTHR41259:SF1">
    <property type="entry name" value="DOUBLE-STRAND BREAK REPAIR RAD50 ATPASE, PUTATIVE-RELATED"/>
    <property type="match status" value="1"/>
</dbReference>
<proteinExistence type="predicted"/>
<evidence type="ECO:0000313" key="4">
    <source>
        <dbReference type="Proteomes" id="UP000295247"/>
    </source>
</evidence>
<feature type="coiled-coil region" evidence="1">
    <location>
        <begin position="841"/>
        <end position="868"/>
    </location>
</feature>
<dbReference type="AlphaFoldDB" id="A0A4R4AB24"/>
<feature type="coiled-coil region" evidence="1">
    <location>
        <begin position="484"/>
        <end position="518"/>
    </location>
</feature>
<feature type="domain" description="YhaN AAA" evidence="2">
    <location>
        <begin position="1"/>
        <end position="206"/>
    </location>
</feature>
<keyword evidence="1" id="KW-0175">Coiled coil</keyword>
<evidence type="ECO:0000256" key="1">
    <source>
        <dbReference type="SAM" id="Coils"/>
    </source>
</evidence>
<sequence length="1166" mass="131014">MRVLRLELRAFGPFTDRVLDLSAGDAGVHLIHGPNEAGKSSALRALHGLFYGIPERTSDDFLHPARELRVGALLLGATGEQLHCVRRKGRKHTLLDAAGEALDEQRLQRLLGGVDAALFERLFGIDHETLVSGGRTLLEERGREAEALFGSGLGRVAVHRVLEGLDASADALFRPRGRKQQINMALAERAERQRRQRDLELGAVDWERARAAHETACRALAELDAERDRVLRERARLERIRRTRADLEVRRGLLARLDGLGERLHLPEDFGARRQQAEAQRIRAIELGELVSTRLTALEQELAGIVIEPRLLAAGAELVELRERLGSHRKAAADRPMLIARRDALHARVVERVARVDAGAAQAPTEALRDWLDARRRINALGERREALWSELQRARLARDEAARAVEDCERQLAARTPPRSVAALELALEQARGAGALDADLAELEAQERALGQQCAAELSRLSGWSQGLESLLCAPLPEFDALEHWMLRADALALERQRLRERRQGCEREMVEIDTEARTLGIAGEVPSETALTAARETRERHWQALKAHDASLRLEAGAALARRFETALHEADVLADRLRRESDRVQRYQSLCIRREACERERAACDLAWRELESAECEFDAAWRALWQACSMQEPRSPRQMRGWLGQARRLREQGERLTAVREQRQLLEQRQMHGVDALRRALLALDRQGPDEEGMDVWMSEAASVLDALQRHARTHETLLAELERARQRRERAGSACEQAERDWSAWERDWGEAMARVGLAVHSLPSEAQEHLAELAEALQDAREAAGFQTRIDDIDADARGFLAQLRERIARIAPDLAEEPAELALHTLDARLEGMRARQERRDELLRQRDEARRQLEEAGSASSSAETRIAELCRLAGCEGLDALAGIEERARLQRELEQQLIAVEGRLMETGDGLALEQLETEADAAEIAGEALLEALARLERHLDETLDPERERLLAVRVEAEHRLATMNGADAAATEAEEIERIDAQLRDQCGRYLRYRLAAMVLRETIEGFRRSHRDPILARTAEAFARLTCCAFSGVESDFGEDDQAVLVGVRANGERVRVEAMSTGTRDQLYLALRLAGLEHHLRQAEPLPFVVDDILVQFDDARARATLETLAVFSAQTQVILFTHHRHLLELAREVDPEGRRIFIHALDQGG</sequence>
<evidence type="ECO:0000259" key="2">
    <source>
        <dbReference type="Pfam" id="PF13514"/>
    </source>
</evidence>
<feature type="coiled-coil region" evidence="1">
    <location>
        <begin position="710"/>
        <end position="747"/>
    </location>
</feature>
<dbReference type="Proteomes" id="UP000295247">
    <property type="component" value="Unassembled WGS sequence"/>
</dbReference>
<name>A0A4R4AB24_MARGR</name>
<accession>A0A4R4AB24</accession>
<evidence type="ECO:0000313" key="3">
    <source>
        <dbReference type="EMBL" id="TCW36004.1"/>
    </source>
</evidence>
<dbReference type="InterPro" id="IPR027417">
    <property type="entry name" value="P-loop_NTPase"/>
</dbReference>
<gene>
    <name evidence="3" type="ORF">EDC29_105179</name>
</gene>
<protein>
    <submittedName>
        <fullName evidence="3">AAA domain-containing protein</fullName>
    </submittedName>
</protein>
<dbReference type="Gene3D" id="3.40.50.300">
    <property type="entry name" value="P-loop containing nucleotide triphosphate hydrolases"/>
    <property type="match status" value="2"/>
</dbReference>
<dbReference type="Pfam" id="PF13514">
    <property type="entry name" value="AAA_27"/>
    <property type="match status" value="1"/>
</dbReference>
<organism evidence="3 4">
    <name type="scientific">Marichromatium gracile</name>
    <name type="common">Chromatium gracile</name>
    <dbReference type="NCBI Taxonomy" id="1048"/>
    <lineage>
        <taxon>Bacteria</taxon>
        <taxon>Pseudomonadati</taxon>
        <taxon>Pseudomonadota</taxon>
        <taxon>Gammaproteobacteria</taxon>
        <taxon>Chromatiales</taxon>
        <taxon>Chromatiaceae</taxon>
        <taxon>Marichromatium</taxon>
    </lineage>
</organism>
<dbReference type="SUPFAM" id="SSF52540">
    <property type="entry name" value="P-loop containing nucleoside triphosphate hydrolases"/>
    <property type="match status" value="1"/>
</dbReference>
<dbReference type="RefSeq" id="WP_132229635.1">
    <property type="nucleotide sequence ID" value="NZ_NRRH01000016.1"/>
</dbReference>
<dbReference type="InterPro" id="IPR038734">
    <property type="entry name" value="YhaN_AAA"/>
</dbReference>
<dbReference type="PANTHER" id="PTHR41259">
    <property type="entry name" value="DOUBLE-STRAND BREAK REPAIR RAD50 ATPASE, PUTATIVE-RELATED"/>
    <property type="match status" value="1"/>
</dbReference>